<sequence>MQFHYALVDDLMTGSEFEAKVEAQIAACGDLIDEQTAAMLVVRDAGRQHQKIRDLAGRSSLVLFFARLLSVTPPRAFTRKDGSEGMVSTMTVGDESGRIEVTLWDERAEAAAELEVGEVFEIIAKRSERRAGEFTLMAMQKAACEIRCQAPQPVQEGEDAPPELVVRLLALEELRTFSRRDGTTGEMVGALIGTEAGTARLVCWYPPLLDGFTAGEVIRLVGATRNHRSERPEYMISETGEITATDQEVTVPLTPLSALVPDQTFSVAGTVHAIQPAREFVTRNGSRSWVRNLIIGDKETEVPVVLWGDHALQGISVGEALSLYHLSARTGRSGSLELSAGWGSVIITPAPPPEEVIFSGTVIVTRAGTFLDTDDGRYLLTGGAPHGRTVEVTGVLQGYRLTPASTRLLVPDYAAVKERIRHLIDG</sequence>
<dbReference type="AlphaFoldDB" id="B8GI84"/>
<evidence type="ECO:0000256" key="1">
    <source>
        <dbReference type="ARBA" id="ARBA00023125"/>
    </source>
</evidence>
<keyword evidence="1" id="KW-0238">DNA-binding</keyword>
<evidence type="ECO:0000313" key="4">
    <source>
        <dbReference type="Proteomes" id="UP000002457"/>
    </source>
</evidence>
<keyword evidence="3" id="KW-0347">Helicase</keyword>
<reference evidence="3 4" key="1">
    <citation type="journal article" date="2015" name="Genome Announc.">
        <title>Complete Genome Sequence of Methanosphaerula palustris E1-9CT, a Hydrogenotrophic Methanogen Isolated from a Minerotrophic Fen Peatland.</title>
        <authorList>
            <person name="Cadillo-Quiroz H."/>
            <person name="Browne P."/>
            <person name="Kyrpides N."/>
            <person name="Woyke T."/>
            <person name="Goodwin L."/>
            <person name="Detter C."/>
            <person name="Yavitt J.B."/>
            <person name="Zinder S.H."/>
        </authorList>
    </citation>
    <scope>NUCLEOTIDE SEQUENCE [LARGE SCALE GENOMIC DNA]</scope>
    <source>
        <strain evidence="4">ATCC BAA-1556 / DSM 19958 / E1-9c</strain>
    </source>
</reference>
<dbReference type="Pfam" id="PF01336">
    <property type="entry name" value="tRNA_anti-codon"/>
    <property type="match status" value="1"/>
</dbReference>
<dbReference type="GeneID" id="7272208"/>
<dbReference type="GO" id="GO:0004386">
    <property type="term" value="F:helicase activity"/>
    <property type="evidence" value="ECO:0007669"/>
    <property type="project" value="UniProtKB-KW"/>
</dbReference>
<keyword evidence="4" id="KW-1185">Reference proteome</keyword>
<dbReference type="PANTHER" id="PTHR13356">
    <property type="entry name" value="OB FOLD NUCLEIC ACID BINDING PROTEIN-RELATED"/>
    <property type="match status" value="1"/>
</dbReference>
<evidence type="ECO:0000259" key="2">
    <source>
        <dbReference type="Pfam" id="PF01336"/>
    </source>
</evidence>
<gene>
    <name evidence="3" type="ordered locus">Mpal_0039</name>
</gene>
<dbReference type="InterPro" id="IPR051231">
    <property type="entry name" value="SOSS-B"/>
</dbReference>
<keyword evidence="3" id="KW-0378">Hydrolase</keyword>
<name>B8GI84_METPE</name>
<dbReference type="InterPro" id="IPR012340">
    <property type="entry name" value="NA-bd_OB-fold"/>
</dbReference>
<dbReference type="KEGG" id="mpl:Mpal_0039"/>
<dbReference type="InterPro" id="IPR004365">
    <property type="entry name" value="NA-bd_OB_tRNA"/>
</dbReference>
<dbReference type="Proteomes" id="UP000002457">
    <property type="component" value="Chromosome"/>
</dbReference>
<dbReference type="PANTHER" id="PTHR13356:SF0">
    <property type="entry name" value="SOSS COMPLEX SUBUNIT B HOMOLOG"/>
    <property type="match status" value="1"/>
</dbReference>
<dbReference type="SUPFAM" id="SSF50249">
    <property type="entry name" value="Nucleic acid-binding proteins"/>
    <property type="match status" value="3"/>
</dbReference>
<dbReference type="GO" id="GO:0003677">
    <property type="term" value="F:DNA binding"/>
    <property type="evidence" value="ECO:0007669"/>
    <property type="project" value="UniProtKB-KW"/>
</dbReference>
<dbReference type="Gene3D" id="2.40.50.140">
    <property type="entry name" value="Nucleic acid-binding proteins"/>
    <property type="match status" value="3"/>
</dbReference>
<dbReference type="eggNOG" id="arCOG01510">
    <property type="taxonomic scope" value="Archaea"/>
</dbReference>
<dbReference type="GO" id="GO:0000724">
    <property type="term" value="P:double-strand break repair via homologous recombination"/>
    <property type="evidence" value="ECO:0007669"/>
    <property type="project" value="TreeGrafter"/>
</dbReference>
<evidence type="ECO:0000313" key="3">
    <source>
        <dbReference type="EMBL" id="ACL15435.1"/>
    </source>
</evidence>
<organism evidence="3 4">
    <name type="scientific">Methanosphaerula palustris (strain ATCC BAA-1556 / DSM 19958 / E1-9c)</name>
    <dbReference type="NCBI Taxonomy" id="521011"/>
    <lineage>
        <taxon>Archaea</taxon>
        <taxon>Methanobacteriati</taxon>
        <taxon>Methanobacteriota</taxon>
        <taxon>Stenosarchaea group</taxon>
        <taxon>Methanomicrobia</taxon>
        <taxon>Methanomicrobiales</taxon>
        <taxon>Methanoregulaceae</taxon>
        <taxon>Methanosphaerula</taxon>
    </lineage>
</organism>
<keyword evidence="3" id="KW-0067">ATP-binding</keyword>
<dbReference type="EMBL" id="CP001338">
    <property type="protein sequence ID" value="ACL15435.1"/>
    <property type="molecule type" value="Genomic_DNA"/>
</dbReference>
<keyword evidence="3" id="KW-0547">Nucleotide-binding</keyword>
<dbReference type="OrthoDB" id="6262at2157"/>
<dbReference type="STRING" id="521011.Mpal_0039"/>
<dbReference type="HOGENOM" id="CLU_043913_0_0_2"/>
<proteinExistence type="predicted"/>
<dbReference type="RefSeq" id="WP_012616754.1">
    <property type="nucleotide sequence ID" value="NC_011832.1"/>
</dbReference>
<dbReference type="GO" id="GO:0010212">
    <property type="term" value="P:response to ionizing radiation"/>
    <property type="evidence" value="ECO:0007669"/>
    <property type="project" value="TreeGrafter"/>
</dbReference>
<accession>B8GI84</accession>
<dbReference type="CDD" id="cd04491">
    <property type="entry name" value="SoSSB_OBF"/>
    <property type="match status" value="1"/>
</dbReference>
<feature type="domain" description="OB" evidence="2">
    <location>
        <begin position="80"/>
        <end position="138"/>
    </location>
</feature>
<protein>
    <submittedName>
        <fullName evidence="3">Nucleic acid binding OB-fold tRNA/helicase-type</fullName>
    </submittedName>
</protein>